<dbReference type="Pfam" id="PF01926">
    <property type="entry name" value="MMR_HSR1"/>
    <property type="match status" value="1"/>
</dbReference>
<keyword evidence="6" id="KW-0963">Cytoplasm</keyword>
<evidence type="ECO:0000256" key="2">
    <source>
        <dbReference type="ARBA" id="ARBA00022694"/>
    </source>
</evidence>
<reference evidence="9 10" key="1">
    <citation type="submission" date="2020-07" db="EMBL/GenBank/DDBJ databases">
        <title>Bradyrhizobium diversity isolated from nodules of indigenous legumes of Western Australia.</title>
        <authorList>
            <person name="Klepa M.S."/>
        </authorList>
    </citation>
    <scope>NUCLEOTIDE SEQUENCE [LARGE SCALE GENOMIC DNA]</scope>
    <source>
        <strain evidence="9 10">CNPSo 4019</strain>
    </source>
</reference>
<dbReference type="InterPro" id="IPR031168">
    <property type="entry name" value="G_TrmE"/>
</dbReference>
<dbReference type="Gene3D" id="3.40.50.300">
    <property type="entry name" value="P-loop containing nucleotide triphosphate hydrolases"/>
    <property type="match status" value="1"/>
</dbReference>
<feature type="binding site" evidence="6">
    <location>
        <position position="452"/>
    </location>
    <ligand>
        <name>(6S)-5-formyl-5,6,7,8-tetrahydrofolate</name>
        <dbReference type="ChEBI" id="CHEBI:57457"/>
    </ligand>
</feature>
<dbReference type="Pfam" id="PF10396">
    <property type="entry name" value="TrmE_N"/>
    <property type="match status" value="1"/>
</dbReference>
<dbReference type="NCBIfam" id="TIGR00231">
    <property type="entry name" value="small_GTP"/>
    <property type="match status" value="1"/>
</dbReference>
<comment type="subunit">
    <text evidence="6">Homodimer. Heterotetramer of two MnmE and two MnmG subunits.</text>
</comment>
<evidence type="ECO:0000313" key="9">
    <source>
        <dbReference type="EMBL" id="MBH5385347.1"/>
    </source>
</evidence>
<dbReference type="Gene3D" id="1.20.120.430">
    <property type="entry name" value="tRNA modification GTPase MnmE domain 2"/>
    <property type="match status" value="1"/>
</dbReference>
<dbReference type="InterPro" id="IPR027266">
    <property type="entry name" value="TrmE/GcvT-like"/>
</dbReference>
<feature type="binding site" evidence="6">
    <location>
        <begin position="272"/>
        <end position="275"/>
    </location>
    <ligand>
        <name>GTP</name>
        <dbReference type="ChEBI" id="CHEBI:37565"/>
    </ligand>
</feature>
<evidence type="ECO:0000256" key="5">
    <source>
        <dbReference type="ARBA" id="ARBA00023134"/>
    </source>
</evidence>
<dbReference type="PROSITE" id="PS51709">
    <property type="entry name" value="G_TRME"/>
    <property type="match status" value="1"/>
</dbReference>
<dbReference type="InterPro" id="IPR004520">
    <property type="entry name" value="GTPase_MnmE"/>
</dbReference>
<keyword evidence="2 6" id="KW-0819">tRNA processing</keyword>
<feature type="binding site" evidence="6">
    <location>
        <position position="232"/>
    </location>
    <ligand>
        <name>Mg(2+)</name>
        <dbReference type="ChEBI" id="CHEBI:18420"/>
    </ligand>
</feature>
<evidence type="ECO:0000259" key="8">
    <source>
        <dbReference type="PROSITE" id="PS51709"/>
    </source>
</evidence>
<dbReference type="PANTHER" id="PTHR42714:SF2">
    <property type="entry name" value="TRNA MODIFICATION GTPASE GTPBP3, MITOCHONDRIAL"/>
    <property type="match status" value="1"/>
</dbReference>
<feature type="binding site" evidence="6">
    <location>
        <position position="253"/>
    </location>
    <ligand>
        <name>Mg(2+)</name>
        <dbReference type="ChEBI" id="CHEBI:18420"/>
    </ligand>
</feature>
<keyword evidence="10" id="KW-1185">Reference proteome</keyword>
<keyword evidence="6" id="KW-0479">Metal-binding</keyword>
<dbReference type="InterPro" id="IPR003593">
    <property type="entry name" value="AAA+_ATPase"/>
</dbReference>
<dbReference type="EMBL" id="JACEGD010000003">
    <property type="protein sequence ID" value="MBH5385347.1"/>
    <property type="molecule type" value="Genomic_DNA"/>
</dbReference>
<dbReference type="PANTHER" id="PTHR42714">
    <property type="entry name" value="TRNA MODIFICATION GTPASE GTPBP3"/>
    <property type="match status" value="1"/>
</dbReference>
<name>A0ABS0NWI0_9BRAD</name>
<comment type="function">
    <text evidence="6">Exhibits a very high intrinsic GTPase hydrolysis rate. Involved in the addition of a carboxymethylaminomethyl (cmnm) group at the wobble position (U34) of certain tRNAs, forming tRNA-cmnm(5)s(2)U34.</text>
</comment>
<dbReference type="CDD" id="cd04164">
    <property type="entry name" value="trmE"/>
    <property type="match status" value="1"/>
</dbReference>
<dbReference type="Pfam" id="PF12631">
    <property type="entry name" value="MnmE_helical"/>
    <property type="match status" value="1"/>
</dbReference>
<dbReference type="Gene3D" id="3.30.1360.120">
    <property type="entry name" value="Probable tRNA modification gtpase trme, domain 1"/>
    <property type="match status" value="1"/>
</dbReference>
<evidence type="ECO:0000256" key="7">
    <source>
        <dbReference type="RuleBase" id="RU003313"/>
    </source>
</evidence>
<evidence type="ECO:0000256" key="4">
    <source>
        <dbReference type="ARBA" id="ARBA00022958"/>
    </source>
</evidence>
<dbReference type="CDD" id="cd14858">
    <property type="entry name" value="TrmE_N"/>
    <property type="match status" value="1"/>
</dbReference>
<evidence type="ECO:0000256" key="3">
    <source>
        <dbReference type="ARBA" id="ARBA00022741"/>
    </source>
</evidence>
<dbReference type="Proteomes" id="UP001194539">
    <property type="component" value="Unassembled WGS sequence"/>
</dbReference>
<feature type="binding site" evidence="6">
    <location>
        <position position="24"/>
    </location>
    <ligand>
        <name>(6S)-5-formyl-5,6,7,8-tetrahydrofolate</name>
        <dbReference type="ChEBI" id="CHEBI:57457"/>
    </ligand>
</feature>
<comment type="caution">
    <text evidence="6">Lacks conserved residue(s) required for the propagation of feature annotation.</text>
</comment>
<dbReference type="NCBIfam" id="NF003661">
    <property type="entry name" value="PRK05291.1-3"/>
    <property type="match status" value="1"/>
</dbReference>
<dbReference type="HAMAP" id="MF_00379">
    <property type="entry name" value="GTPase_MnmE"/>
    <property type="match status" value="1"/>
</dbReference>
<protein>
    <recommendedName>
        <fullName evidence="6">tRNA modification GTPase MnmE</fullName>
        <ecNumber evidence="6">3.6.-.-</ecNumber>
    </recommendedName>
</protein>
<dbReference type="InterPro" id="IPR006073">
    <property type="entry name" value="GTP-bd"/>
</dbReference>
<proteinExistence type="inferred from homology"/>
<dbReference type="SUPFAM" id="SSF116878">
    <property type="entry name" value="TrmE connector domain"/>
    <property type="match status" value="1"/>
</dbReference>
<dbReference type="InterPro" id="IPR027368">
    <property type="entry name" value="MnmE_dom2"/>
</dbReference>
<dbReference type="EC" id="3.6.-.-" evidence="6"/>
<dbReference type="SMART" id="SM00382">
    <property type="entry name" value="AAA"/>
    <property type="match status" value="1"/>
</dbReference>
<comment type="subcellular location">
    <subcellularLocation>
        <location evidence="6">Cytoplasm</location>
    </subcellularLocation>
</comment>
<dbReference type="InterPro" id="IPR018948">
    <property type="entry name" value="GTP-bd_TrmE_N"/>
</dbReference>
<comment type="cofactor">
    <cofactor evidence="6">
        <name>K(+)</name>
        <dbReference type="ChEBI" id="CHEBI:29103"/>
    </cofactor>
    <text evidence="6">Binds 1 potassium ion per subunit.</text>
</comment>
<gene>
    <name evidence="6 9" type="primary">mnmE</name>
    <name evidence="6" type="synonym">trmE</name>
    <name evidence="9" type="ORF">H1B27_03515</name>
</gene>
<dbReference type="InterPro" id="IPR027417">
    <property type="entry name" value="P-loop_NTPase"/>
</dbReference>
<keyword evidence="6" id="KW-0378">Hydrolase</keyword>
<keyword evidence="5 6" id="KW-0342">GTP-binding</keyword>
<keyword evidence="6" id="KW-0460">Magnesium</keyword>
<keyword evidence="3 6" id="KW-0547">Nucleotide-binding</keyword>
<dbReference type="NCBIfam" id="TIGR00450">
    <property type="entry name" value="mnmE_trmE_thdF"/>
    <property type="match status" value="1"/>
</dbReference>
<dbReference type="InterPro" id="IPR005225">
    <property type="entry name" value="Small_GTP-bd"/>
</dbReference>
<comment type="caution">
    <text evidence="9">The sequence shown here is derived from an EMBL/GenBank/DDBJ whole genome shotgun (WGS) entry which is preliminary data.</text>
</comment>
<accession>A0ABS0NWI0</accession>
<feature type="binding site" evidence="6">
    <location>
        <begin position="228"/>
        <end position="233"/>
    </location>
    <ligand>
        <name>GTP</name>
        <dbReference type="ChEBI" id="CHEBI:37565"/>
    </ligand>
</feature>
<dbReference type="RefSeq" id="WP_197965022.1">
    <property type="nucleotide sequence ID" value="NZ_JACEGD010000003.1"/>
</dbReference>
<feature type="binding site" evidence="6">
    <location>
        <begin position="247"/>
        <end position="253"/>
    </location>
    <ligand>
        <name>GTP</name>
        <dbReference type="ChEBI" id="CHEBI:37565"/>
    </ligand>
</feature>
<feature type="binding site" evidence="6">
    <location>
        <position position="121"/>
    </location>
    <ligand>
        <name>(6S)-5-formyl-5,6,7,8-tetrahydrofolate</name>
        <dbReference type="ChEBI" id="CHEBI:57457"/>
    </ligand>
</feature>
<dbReference type="InterPro" id="IPR025867">
    <property type="entry name" value="MnmE_helical"/>
</dbReference>
<evidence type="ECO:0000256" key="1">
    <source>
        <dbReference type="ARBA" id="ARBA00011043"/>
    </source>
</evidence>
<keyword evidence="4 6" id="KW-0630">Potassium</keyword>
<feature type="domain" description="TrmE-type G" evidence="8">
    <location>
        <begin position="218"/>
        <end position="376"/>
    </location>
</feature>
<evidence type="ECO:0000313" key="10">
    <source>
        <dbReference type="Proteomes" id="UP001194539"/>
    </source>
</evidence>
<organism evidence="9 10">
    <name type="scientific">Bradyrhizobium diversitatis</name>
    <dbReference type="NCBI Taxonomy" id="2755406"/>
    <lineage>
        <taxon>Bacteria</taxon>
        <taxon>Pseudomonadati</taxon>
        <taxon>Pseudomonadota</taxon>
        <taxon>Alphaproteobacteria</taxon>
        <taxon>Hyphomicrobiales</taxon>
        <taxon>Nitrobacteraceae</taxon>
        <taxon>Bradyrhizobium</taxon>
    </lineage>
</organism>
<feature type="binding site" evidence="6">
    <location>
        <position position="81"/>
    </location>
    <ligand>
        <name>(6S)-5-formyl-5,6,7,8-tetrahydrofolate</name>
        <dbReference type="ChEBI" id="CHEBI:57457"/>
    </ligand>
</feature>
<dbReference type="SUPFAM" id="SSF52540">
    <property type="entry name" value="P-loop containing nucleoside triphosphate hydrolases"/>
    <property type="match status" value="1"/>
</dbReference>
<evidence type="ECO:0000256" key="6">
    <source>
        <dbReference type="HAMAP-Rule" id="MF_00379"/>
    </source>
</evidence>
<sequence>MHPRDQTIFALSSGRAPSAIAVVRVSGSQAVRVLTRLAGRQPAPRQASRRLLRDGAGQPIDDAVVLWFPGPASATGEDVAEFHVHGGRAVLAALLADISTIPNTRAAEPGEFTRRAFENGKLDLTEAEGLDDLIHADTDRQRRQALRQLQGLLGDRARDWRERIIEASALIEAGIDFSDEGDVPAELMAPAVRAIQALYDEISKVLAAQGQAERLRDGLVVAIAGEPNVGKSTLINQLARRDVAIVSPHAGTTRDVIEVQLDLDGYPVTVIDTAGIRETNDPVEQEGVRRARARAGDADLVLWLVEGGQAVDPEAMRSLRRSGDGAVSPGGLVWIVRNKIDLGGREDPVPPGEFPISASRGDGIPELVEALVMFAANFFGTTEGALVTRARQRDLLRQASDSLRRSLELVEEGEELAAEELRAAAYSLGRLLGRVDVEDVLGAIFQKFCIGK</sequence>
<comment type="similarity">
    <text evidence="1 6 7">Belongs to the TRAFAC class TrmE-Era-EngA-EngB-Septin-like GTPase superfamily. TrmE GTPase family.</text>
</comment>